<name>A0A6B3NIB6_9CYAN</name>
<dbReference type="EMBL" id="JAAHFQ010000825">
    <property type="protein sequence ID" value="NER31460.1"/>
    <property type="molecule type" value="Genomic_DNA"/>
</dbReference>
<evidence type="ECO:0000259" key="1">
    <source>
        <dbReference type="Pfam" id="PF05685"/>
    </source>
</evidence>
<evidence type="ECO:0000313" key="2">
    <source>
        <dbReference type="EMBL" id="NER31460.1"/>
    </source>
</evidence>
<sequence>MPSVTTLTSFDLEKLQLEHPEYRMELVDGSIVVMSPSGYESDEVAAEFVAQLRNWVRPRKLGRVTGAAAGFDLPNSNVRAPDVSFVVAERLRKSPRSFAQLAPDLMIEVKSPSDALKSLREKIKEFLAQGTKVGILVNPEQHTLEIYQLNSEVVILSDGDVLRVPDLLPGWEVAISDLWPLEF</sequence>
<protein>
    <submittedName>
        <fullName evidence="2">Uma2 family endonuclease</fullName>
    </submittedName>
</protein>
<dbReference type="GO" id="GO:0004519">
    <property type="term" value="F:endonuclease activity"/>
    <property type="evidence" value="ECO:0007669"/>
    <property type="project" value="UniProtKB-KW"/>
</dbReference>
<keyword evidence="2" id="KW-0378">Hydrolase</keyword>
<dbReference type="InterPro" id="IPR008538">
    <property type="entry name" value="Uma2"/>
</dbReference>
<gene>
    <name evidence="2" type="ORF">F6J89_28555</name>
</gene>
<feature type="domain" description="Putative restriction endonuclease" evidence="1">
    <location>
        <begin position="13"/>
        <end position="175"/>
    </location>
</feature>
<dbReference type="CDD" id="cd06260">
    <property type="entry name" value="DUF820-like"/>
    <property type="match status" value="1"/>
</dbReference>
<dbReference type="AlphaFoldDB" id="A0A6B3NIB6"/>
<organism evidence="2">
    <name type="scientific">Symploca sp. SIO1C4</name>
    <dbReference type="NCBI Taxonomy" id="2607765"/>
    <lineage>
        <taxon>Bacteria</taxon>
        <taxon>Bacillati</taxon>
        <taxon>Cyanobacteriota</taxon>
        <taxon>Cyanophyceae</taxon>
        <taxon>Coleofasciculales</taxon>
        <taxon>Coleofasciculaceae</taxon>
        <taxon>Symploca</taxon>
    </lineage>
</organism>
<accession>A0A6B3NIB6</accession>
<keyword evidence="2" id="KW-0540">Nuclease</keyword>
<dbReference type="Pfam" id="PF05685">
    <property type="entry name" value="Uma2"/>
    <property type="match status" value="1"/>
</dbReference>
<dbReference type="PANTHER" id="PTHR34107:SF7">
    <property type="entry name" value="SLR2092 PROTEIN"/>
    <property type="match status" value="1"/>
</dbReference>
<dbReference type="Gene3D" id="3.90.1570.10">
    <property type="entry name" value="tt1808, chain A"/>
    <property type="match status" value="1"/>
</dbReference>
<comment type="caution">
    <text evidence="2">The sequence shown here is derived from an EMBL/GenBank/DDBJ whole genome shotgun (WGS) entry which is preliminary data.</text>
</comment>
<dbReference type="InterPro" id="IPR012296">
    <property type="entry name" value="Nuclease_put_TT1808"/>
</dbReference>
<dbReference type="SUPFAM" id="SSF52980">
    <property type="entry name" value="Restriction endonuclease-like"/>
    <property type="match status" value="1"/>
</dbReference>
<keyword evidence="2" id="KW-0255">Endonuclease</keyword>
<dbReference type="InterPro" id="IPR011335">
    <property type="entry name" value="Restrct_endonuc-II-like"/>
</dbReference>
<reference evidence="2" key="1">
    <citation type="submission" date="2019-11" db="EMBL/GenBank/DDBJ databases">
        <title>Genomic insights into an expanded diversity of filamentous marine cyanobacteria reveals the extraordinary biosynthetic potential of Moorea and Okeania.</title>
        <authorList>
            <person name="Ferreira Leao T."/>
            <person name="Wang M."/>
            <person name="Moss N."/>
            <person name="Da Silva R."/>
            <person name="Sanders J."/>
            <person name="Nurk S."/>
            <person name="Gurevich A."/>
            <person name="Humphrey G."/>
            <person name="Reher R."/>
            <person name="Zhu Q."/>
            <person name="Belda-Ferre P."/>
            <person name="Glukhov E."/>
            <person name="Rex R."/>
            <person name="Dorrestein P.C."/>
            <person name="Knight R."/>
            <person name="Pevzner P."/>
            <person name="Gerwick W.H."/>
            <person name="Gerwick L."/>
        </authorList>
    </citation>
    <scope>NUCLEOTIDE SEQUENCE</scope>
    <source>
        <strain evidence="2">SIO1C4</strain>
    </source>
</reference>
<proteinExistence type="predicted"/>
<dbReference type="PANTHER" id="PTHR34107">
    <property type="entry name" value="SLL0198 PROTEIN-RELATED"/>
    <property type="match status" value="1"/>
</dbReference>